<name>A0ABD3NJK2_9STRA</name>
<feature type="compositionally biased region" description="Low complexity" evidence="1">
    <location>
        <begin position="657"/>
        <end position="671"/>
    </location>
</feature>
<feature type="compositionally biased region" description="Gly residues" evidence="1">
    <location>
        <begin position="524"/>
        <end position="536"/>
    </location>
</feature>
<protein>
    <submittedName>
        <fullName evidence="2">Uncharacterized protein</fullName>
    </submittedName>
</protein>
<dbReference type="EMBL" id="JALLAZ020001397">
    <property type="protein sequence ID" value="KAL3775724.1"/>
    <property type="molecule type" value="Genomic_DNA"/>
</dbReference>
<evidence type="ECO:0000313" key="2">
    <source>
        <dbReference type="EMBL" id="KAL3775724.1"/>
    </source>
</evidence>
<feature type="compositionally biased region" description="Polar residues" evidence="1">
    <location>
        <begin position="672"/>
        <end position="686"/>
    </location>
</feature>
<sequence>MNRDNDARTTIHATRHRAGRRRRRRDDDDVGASSTTAVVRFPGGRTPQRRRLPSRRPSPLLLPSLFLSFYPTARVLGAPYVVTWSGGKEDKFFCGTSYEDASIGCPTRQNCRSGRDDECLPFVDRDGNSIPTICYADTACDSMDGGGKSFVGDVPDGSAAATTNSTVAPTLAPVRPLFSNDPADHKFCGKTWNDANGRCHLNCRTMLECGELGEVCFDTSNCDARTAHPSTSQMPTPSPTTSYAPTATITTAAPTAAATKALTDVQLGFFCGNSWSDVTSSCRKRCPSGEDPECPGDETCFAFTGCPEERGYGEDPSGWVPGFDQFGDPIAVTDADGFADGVEGGDGSGADGAQCKGVLEIAITPDNWPKEISWDVVDTNGTEVLSSSALPSNASNATSLSSGLVAGETTTVTHCVNPIVGCRVFTIRDDGGDGLCCDHGEGGYEVRYQGELIKSGSTFYDSESVEFGCGGEEGDGEEGETTPTQKPGSGENPFSIPSQTTPTPSDASEEETSSVSSLPDPSDGDGGVVVEGGGDGRSSHRCASRESVEGGYQVPVEDCDILTDCYNQYIETGDDWFCTEDEVCVVADECGVVASEASSVIDGSEGGADGTRPAASPARPTSGVASSASVPESMPPGEVAPPSKEPTNGPTSSLALTPYPTITSSSTGSPTEMATSSLPSYLPSSW</sequence>
<organism evidence="2 3">
    <name type="scientific">Stephanodiscus triporus</name>
    <dbReference type="NCBI Taxonomy" id="2934178"/>
    <lineage>
        <taxon>Eukaryota</taxon>
        <taxon>Sar</taxon>
        <taxon>Stramenopiles</taxon>
        <taxon>Ochrophyta</taxon>
        <taxon>Bacillariophyta</taxon>
        <taxon>Coscinodiscophyceae</taxon>
        <taxon>Thalassiosirophycidae</taxon>
        <taxon>Stephanodiscales</taxon>
        <taxon>Stephanodiscaceae</taxon>
        <taxon>Stephanodiscus</taxon>
    </lineage>
</organism>
<feature type="region of interest" description="Disordered" evidence="1">
    <location>
        <begin position="599"/>
        <end position="686"/>
    </location>
</feature>
<reference evidence="2 3" key="1">
    <citation type="submission" date="2024-10" db="EMBL/GenBank/DDBJ databases">
        <title>Updated reference genomes for cyclostephanoid diatoms.</title>
        <authorList>
            <person name="Roberts W.R."/>
            <person name="Alverson A.J."/>
        </authorList>
    </citation>
    <scope>NUCLEOTIDE SEQUENCE [LARGE SCALE GENOMIC DNA]</scope>
    <source>
        <strain evidence="2 3">AJA276-08</strain>
    </source>
</reference>
<accession>A0ABD3NJK2</accession>
<evidence type="ECO:0000313" key="3">
    <source>
        <dbReference type="Proteomes" id="UP001530315"/>
    </source>
</evidence>
<feature type="compositionally biased region" description="Polar residues" evidence="1">
    <location>
        <begin position="495"/>
        <end position="506"/>
    </location>
</feature>
<proteinExistence type="predicted"/>
<dbReference type="AlphaFoldDB" id="A0ABD3NJK2"/>
<feature type="region of interest" description="Disordered" evidence="1">
    <location>
        <begin position="464"/>
        <end position="548"/>
    </location>
</feature>
<dbReference type="Proteomes" id="UP001530315">
    <property type="component" value="Unassembled WGS sequence"/>
</dbReference>
<feature type="compositionally biased region" description="Basic residues" evidence="1">
    <location>
        <begin position="13"/>
        <end position="24"/>
    </location>
</feature>
<feature type="compositionally biased region" description="Polar residues" evidence="1">
    <location>
        <begin position="645"/>
        <end position="655"/>
    </location>
</feature>
<keyword evidence="3" id="KW-1185">Reference proteome</keyword>
<comment type="caution">
    <text evidence="2">The sequence shown here is derived from an EMBL/GenBank/DDBJ whole genome shotgun (WGS) entry which is preliminary data.</text>
</comment>
<feature type="region of interest" description="Disordered" evidence="1">
    <location>
        <begin position="1"/>
        <end position="57"/>
    </location>
</feature>
<evidence type="ECO:0000256" key="1">
    <source>
        <dbReference type="SAM" id="MobiDB-lite"/>
    </source>
</evidence>
<gene>
    <name evidence="2" type="ORF">ACHAW5_002936</name>
</gene>